<sequence>MVNRINASTSSSNDRTPVTGLERAHADFVTFLYANHGEVYEEHVGTAESILTLPREKIAYFLVALLALYLIVGSAAQLVCNLIGFAYPAYVSVK</sequence>
<dbReference type="Proteomes" id="UP001196413">
    <property type="component" value="Unassembled WGS sequence"/>
</dbReference>
<keyword evidence="1" id="KW-0812">Transmembrane</keyword>
<name>A0AAD5R0D8_PARTN</name>
<feature type="non-terminal residue" evidence="2">
    <location>
        <position position="94"/>
    </location>
</feature>
<evidence type="ECO:0000313" key="2">
    <source>
        <dbReference type="EMBL" id="KAJ1367201.1"/>
    </source>
</evidence>
<proteinExistence type="predicted"/>
<dbReference type="EMBL" id="JAHQIW010005797">
    <property type="protein sequence ID" value="KAJ1367201.1"/>
    <property type="molecule type" value="Genomic_DNA"/>
</dbReference>
<gene>
    <name evidence="2" type="ORF">KIN20_028065</name>
</gene>
<keyword evidence="3" id="KW-1185">Reference proteome</keyword>
<organism evidence="2 3">
    <name type="scientific">Parelaphostrongylus tenuis</name>
    <name type="common">Meningeal worm</name>
    <dbReference type="NCBI Taxonomy" id="148309"/>
    <lineage>
        <taxon>Eukaryota</taxon>
        <taxon>Metazoa</taxon>
        <taxon>Ecdysozoa</taxon>
        <taxon>Nematoda</taxon>
        <taxon>Chromadorea</taxon>
        <taxon>Rhabditida</taxon>
        <taxon>Rhabditina</taxon>
        <taxon>Rhabditomorpha</taxon>
        <taxon>Strongyloidea</taxon>
        <taxon>Metastrongylidae</taxon>
        <taxon>Parelaphostrongylus</taxon>
    </lineage>
</organism>
<keyword evidence="1" id="KW-0472">Membrane</keyword>
<protein>
    <submittedName>
        <fullName evidence="2">Uncharacterized protein</fullName>
    </submittedName>
</protein>
<feature type="transmembrane region" description="Helical" evidence="1">
    <location>
        <begin position="58"/>
        <end position="87"/>
    </location>
</feature>
<reference evidence="2" key="1">
    <citation type="submission" date="2021-06" db="EMBL/GenBank/DDBJ databases">
        <title>Parelaphostrongylus tenuis whole genome reference sequence.</title>
        <authorList>
            <person name="Garwood T.J."/>
            <person name="Larsen P.A."/>
            <person name="Fountain-Jones N.M."/>
            <person name="Garbe J.R."/>
            <person name="Macchietto M.G."/>
            <person name="Kania S.A."/>
            <person name="Gerhold R.W."/>
            <person name="Richards J.E."/>
            <person name="Wolf T.M."/>
        </authorList>
    </citation>
    <scope>NUCLEOTIDE SEQUENCE</scope>
    <source>
        <strain evidence="2">MNPRO001-30</strain>
        <tissue evidence="2">Meninges</tissue>
    </source>
</reference>
<keyword evidence="1" id="KW-1133">Transmembrane helix</keyword>
<evidence type="ECO:0000256" key="1">
    <source>
        <dbReference type="SAM" id="Phobius"/>
    </source>
</evidence>
<accession>A0AAD5R0D8</accession>
<dbReference type="AlphaFoldDB" id="A0AAD5R0D8"/>
<comment type="caution">
    <text evidence="2">The sequence shown here is derived from an EMBL/GenBank/DDBJ whole genome shotgun (WGS) entry which is preliminary data.</text>
</comment>
<evidence type="ECO:0000313" key="3">
    <source>
        <dbReference type="Proteomes" id="UP001196413"/>
    </source>
</evidence>